<sequence>MLRWQIAIQDCRGNMTIVHKAGKIHKNPDGLSQWELPNTPDNPAYFPTSTEPQITIDRINVTDVGTEFYEEVRESYKKDKNCQILTSLICKDCKYLALANSLDYI</sequence>
<evidence type="ECO:0000313" key="2">
    <source>
        <dbReference type="Proteomes" id="UP000765509"/>
    </source>
</evidence>
<dbReference type="AlphaFoldDB" id="A0A9Q3KEW4"/>
<dbReference type="Proteomes" id="UP000765509">
    <property type="component" value="Unassembled WGS sequence"/>
</dbReference>
<organism evidence="1 2">
    <name type="scientific">Austropuccinia psidii MF-1</name>
    <dbReference type="NCBI Taxonomy" id="1389203"/>
    <lineage>
        <taxon>Eukaryota</taxon>
        <taxon>Fungi</taxon>
        <taxon>Dikarya</taxon>
        <taxon>Basidiomycota</taxon>
        <taxon>Pucciniomycotina</taxon>
        <taxon>Pucciniomycetes</taxon>
        <taxon>Pucciniales</taxon>
        <taxon>Sphaerophragmiaceae</taxon>
        <taxon>Austropuccinia</taxon>
    </lineage>
</organism>
<name>A0A9Q3KEW4_9BASI</name>
<reference evidence="1" key="1">
    <citation type="submission" date="2021-03" db="EMBL/GenBank/DDBJ databases">
        <title>Draft genome sequence of rust myrtle Austropuccinia psidii MF-1, a brazilian biotype.</title>
        <authorList>
            <person name="Quecine M.C."/>
            <person name="Pachon D.M.R."/>
            <person name="Bonatelli M.L."/>
            <person name="Correr F.H."/>
            <person name="Franceschini L.M."/>
            <person name="Leite T.F."/>
            <person name="Margarido G.R.A."/>
            <person name="Almeida C.A."/>
            <person name="Ferrarezi J.A."/>
            <person name="Labate C.A."/>
        </authorList>
    </citation>
    <scope>NUCLEOTIDE SEQUENCE</scope>
    <source>
        <strain evidence="1">MF-1</strain>
    </source>
</reference>
<keyword evidence="2" id="KW-1185">Reference proteome</keyword>
<dbReference type="EMBL" id="AVOT02106955">
    <property type="protein sequence ID" value="MBW0580200.1"/>
    <property type="molecule type" value="Genomic_DNA"/>
</dbReference>
<protein>
    <submittedName>
        <fullName evidence="1">Uncharacterized protein</fullName>
    </submittedName>
</protein>
<dbReference type="OrthoDB" id="2507171at2759"/>
<comment type="caution">
    <text evidence="1">The sequence shown here is derived from an EMBL/GenBank/DDBJ whole genome shotgun (WGS) entry which is preliminary data.</text>
</comment>
<accession>A0A9Q3KEW4</accession>
<proteinExistence type="predicted"/>
<gene>
    <name evidence="1" type="ORF">O181_119915</name>
</gene>
<evidence type="ECO:0000313" key="1">
    <source>
        <dbReference type="EMBL" id="MBW0580200.1"/>
    </source>
</evidence>